<feature type="region of interest" description="Disordered" evidence="1">
    <location>
        <begin position="1"/>
        <end position="27"/>
    </location>
</feature>
<proteinExistence type="predicted"/>
<evidence type="ECO:0000256" key="1">
    <source>
        <dbReference type="SAM" id="MobiDB-lite"/>
    </source>
</evidence>
<reference evidence="3" key="1">
    <citation type="journal article" date="2019" name="Int. J. Syst. Evol. Microbiol.">
        <title>The Global Catalogue of Microorganisms (GCM) 10K type strain sequencing project: providing services to taxonomists for standard genome sequencing and annotation.</title>
        <authorList>
            <consortium name="The Broad Institute Genomics Platform"/>
            <consortium name="The Broad Institute Genome Sequencing Center for Infectious Disease"/>
            <person name="Wu L."/>
            <person name="Ma J."/>
        </authorList>
    </citation>
    <scope>NUCLEOTIDE SEQUENCE [LARGE SCALE GENOMIC DNA]</scope>
    <source>
        <strain evidence="3">JCM 17986</strain>
    </source>
</reference>
<organism evidence="2 3">
    <name type="scientific">Yinghuangia aomiensis</name>
    <dbReference type="NCBI Taxonomy" id="676205"/>
    <lineage>
        <taxon>Bacteria</taxon>
        <taxon>Bacillati</taxon>
        <taxon>Actinomycetota</taxon>
        <taxon>Actinomycetes</taxon>
        <taxon>Kitasatosporales</taxon>
        <taxon>Streptomycetaceae</taxon>
        <taxon>Yinghuangia</taxon>
    </lineage>
</organism>
<name>A0ABP9IH75_9ACTN</name>
<accession>A0ABP9IH75</accession>
<protein>
    <submittedName>
        <fullName evidence="2">Uncharacterized protein</fullName>
    </submittedName>
</protein>
<dbReference type="Proteomes" id="UP001500466">
    <property type="component" value="Unassembled WGS sequence"/>
</dbReference>
<evidence type="ECO:0000313" key="3">
    <source>
        <dbReference type="Proteomes" id="UP001500466"/>
    </source>
</evidence>
<gene>
    <name evidence="2" type="ORF">GCM10023205_84360</name>
</gene>
<comment type="caution">
    <text evidence="2">The sequence shown here is derived from an EMBL/GenBank/DDBJ whole genome shotgun (WGS) entry which is preliminary data.</text>
</comment>
<feature type="compositionally biased region" description="Polar residues" evidence="1">
    <location>
        <begin position="1"/>
        <end position="21"/>
    </location>
</feature>
<sequence>MGTCSFSPAATSSRGPGNSLTAGGDRIRNTHHICVPKEISVMKRTSTAKAAAVAALAISETAEVSSMLMSHDDTMGWQ</sequence>
<evidence type="ECO:0000313" key="2">
    <source>
        <dbReference type="EMBL" id="GAA4997840.1"/>
    </source>
</evidence>
<keyword evidence="3" id="KW-1185">Reference proteome</keyword>
<dbReference type="EMBL" id="BAABHS010000073">
    <property type="protein sequence ID" value="GAA4997840.1"/>
    <property type="molecule type" value="Genomic_DNA"/>
</dbReference>